<feature type="non-terminal residue" evidence="1">
    <location>
        <position position="1"/>
    </location>
</feature>
<accession>A0ABU7AM33</accession>
<sequence length="121" mass="13773">DPDLSTFEAYMLVPFHQTSSFECLPHQALHISLSAQLQMLPKHPLSLLQQVCVKVGFDLRKHMDNVSKSLTAPFKGYAQPNHKQNMVIGPCFHLSIIKGSFNALKWNMSFFQSANCLKWLK</sequence>
<gene>
    <name evidence="1" type="ORF">ATANTOWER_023156</name>
</gene>
<organism evidence="1 2">
    <name type="scientific">Ataeniobius toweri</name>
    <dbReference type="NCBI Taxonomy" id="208326"/>
    <lineage>
        <taxon>Eukaryota</taxon>
        <taxon>Metazoa</taxon>
        <taxon>Chordata</taxon>
        <taxon>Craniata</taxon>
        <taxon>Vertebrata</taxon>
        <taxon>Euteleostomi</taxon>
        <taxon>Actinopterygii</taxon>
        <taxon>Neopterygii</taxon>
        <taxon>Teleostei</taxon>
        <taxon>Neoteleostei</taxon>
        <taxon>Acanthomorphata</taxon>
        <taxon>Ovalentaria</taxon>
        <taxon>Atherinomorphae</taxon>
        <taxon>Cyprinodontiformes</taxon>
        <taxon>Goodeidae</taxon>
        <taxon>Ataeniobius</taxon>
    </lineage>
</organism>
<proteinExistence type="predicted"/>
<protein>
    <submittedName>
        <fullName evidence="1">Uncharacterized protein</fullName>
    </submittedName>
</protein>
<keyword evidence="2" id="KW-1185">Reference proteome</keyword>
<dbReference type="EMBL" id="JAHUTI010020182">
    <property type="protein sequence ID" value="MED6238494.1"/>
    <property type="molecule type" value="Genomic_DNA"/>
</dbReference>
<evidence type="ECO:0000313" key="1">
    <source>
        <dbReference type="EMBL" id="MED6238494.1"/>
    </source>
</evidence>
<comment type="caution">
    <text evidence="1">The sequence shown here is derived from an EMBL/GenBank/DDBJ whole genome shotgun (WGS) entry which is preliminary data.</text>
</comment>
<dbReference type="Proteomes" id="UP001345963">
    <property type="component" value="Unassembled WGS sequence"/>
</dbReference>
<name>A0ABU7AM33_9TELE</name>
<reference evidence="1 2" key="1">
    <citation type="submission" date="2021-07" db="EMBL/GenBank/DDBJ databases">
        <authorList>
            <person name="Palmer J.M."/>
        </authorList>
    </citation>
    <scope>NUCLEOTIDE SEQUENCE [LARGE SCALE GENOMIC DNA]</scope>
    <source>
        <strain evidence="1 2">AT_MEX2019</strain>
        <tissue evidence="1">Muscle</tissue>
    </source>
</reference>
<evidence type="ECO:0000313" key="2">
    <source>
        <dbReference type="Proteomes" id="UP001345963"/>
    </source>
</evidence>